<evidence type="ECO:0000313" key="2">
    <source>
        <dbReference type="EMBL" id="CAF9915155.1"/>
    </source>
</evidence>
<keyword evidence="3" id="KW-1185">Reference proteome</keyword>
<dbReference type="AlphaFoldDB" id="A0A8H3IGS1"/>
<dbReference type="EMBL" id="CAJPDR010000081">
    <property type="protein sequence ID" value="CAF9915155.1"/>
    <property type="molecule type" value="Genomic_DNA"/>
</dbReference>
<dbReference type="Proteomes" id="UP000664203">
    <property type="component" value="Unassembled WGS sequence"/>
</dbReference>
<proteinExistence type="predicted"/>
<gene>
    <name evidence="2" type="ORF">ALECFALPRED_010028</name>
</gene>
<accession>A0A8H3IGS1</accession>
<protein>
    <submittedName>
        <fullName evidence="2">Uncharacterized protein</fullName>
    </submittedName>
</protein>
<evidence type="ECO:0000256" key="1">
    <source>
        <dbReference type="SAM" id="MobiDB-lite"/>
    </source>
</evidence>
<sequence>MSTKPKGGTRCSILPNSYIFYPPSPSRRQRSSSTTKVGENITLRLHLNRKTPRLDHRAPTHLPDQARIQILSQDPSAWAWESARFMTLPLDTKRSNGAQDIRTEGLDVCATEKGEGPRKSSLNGPCVHEIVEYCVQDVMHLPKLSNECNGKLRNSISLYATWARRVTEASEERVELSELVGFDGDCMGRDLGRDKKPDVNEYVCFLRDLFQ</sequence>
<name>A0A8H3IGS1_9LECA</name>
<dbReference type="OrthoDB" id="26838at2759"/>
<comment type="caution">
    <text evidence="2">The sequence shown here is derived from an EMBL/GenBank/DDBJ whole genome shotgun (WGS) entry which is preliminary data.</text>
</comment>
<reference evidence="2" key="1">
    <citation type="submission" date="2021-03" db="EMBL/GenBank/DDBJ databases">
        <authorList>
            <person name="Tagirdzhanova G."/>
        </authorList>
    </citation>
    <scope>NUCLEOTIDE SEQUENCE</scope>
</reference>
<evidence type="ECO:0000313" key="3">
    <source>
        <dbReference type="Proteomes" id="UP000664203"/>
    </source>
</evidence>
<feature type="region of interest" description="Disordered" evidence="1">
    <location>
        <begin position="21"/>
        <end position="40"/>
    </location>
</feature>
<organism evidence="2 3">
    <name type="scientific">Alectoria fallacina</name>
    <dbReference type="NCBI Taxonomy" id="1903189"/>
    <lineage>
        <taxon>Eukaryota</taxon>
        <taxon>Fungi</taxon>
        <taxon>Dikarya</taxon>
        <taxon>Ascomycota</taxon>
        <taxon>Pezizomycotina</taxon>
        <taxon>Lecanoromycetes</taxon>
        <taxon>OSLEUM clade</taxon>
        <taxon>Lecanoromycetidae</taxon>
        <taxon>Lecanorales</taxon>
        <taxon>Lecanorineae</taxon>
        <taxon>Parmeliaceae</taxon>
        <taxon>Alectoria</taxon>
    </lineage>
</organism>